<dbReference type="PANTHER" id="PTHR24422">
    <property type="entry name" value="CHEMOTAXIS PROTEIN METHYLTRANSFERASE"/>
    <property type="match status" value="1"/>
</dbReference>
<evidence type="ECO:0000256" key="3">
    <source>
        <dbReference type="ARBA" id="ARBA00022603"/>
    </source>
</evidence>
<evidence type="ECO:0000256" key="2">
    <source>
        <dbReference type="ARBA" id="ARBA00012534"/>
    </source>
</evidence>
<keyword evidence="4" id="KW-0808">Transferase</keyword>
<dbReference type="CDD" id="cd02440">
    <property type="entry name" value="AdoMet_MTases"/>
    <property type="match status" value="1"/>
</dbReference>
<dbReference type="InterPro" id="IPR022642">
    <property type="entry name" value="CheR_C"/>
</dbReference>
<dbReference type="EMBL" id="AP025591">
    <property type="protein sequence ID" value="BDG05890.1"/>
    <property type="molecule type" value="Genomic_DNA"/>
</dbReference>
<dbReference type="Proteomes" id="UP001162891">
    <property type="component" value="Chromosome"/>
</dbReference>
<evidence type="ECO:0000313" key="7">
    <source>
        <dbReference type="EMBL" id="BDG05890.1"/>
    </source>
</evidence>
<keyword evidence="3 7" id="KW-0489">Methyltransferase</keyword>
<gene>
    <name evidence="7" type="primary">cheR40H</name>
    <name evidence="7" type="ORF">AMOR_48860</name>
</gene>
<evidence type="ECO:0000256" key="4">
    <source>
        <dbReference type="ARBA" id="ARBA00022679"/>
    </source>
</evidence>
<keyword evidence="5" id="KW-0949">S-adenosyl-L-methionine</keyword>
<dbReference type="InterPro" id="IPR036804">
    <property type="entry name" value="CheR_N_sf"/>
</dbReference>
<dbReference type="PRINTS" id="PR00996">
    <property type="entry name" value="CHERMTFRASE"/>
</dbReference>
<dbReference type="SMART" id="SM00138">
    <property type="entry name" value="MeTrc"/>
    <property type="match status" value="1"/>
</dbReference>
<dbReference type="PROSITE" id="PS50123">
    <property type="entry name" value="CHER"/>
    <property type="match status" value="1"/>
</dbReference>
<accession>A0ABN6N040</accession>
<evidence type="ECO:0000259" key="6">
    <source>
        <dbReference type="PROSITE" id="PS50123"/>
    </source>
</evidence>
<proteinExistence type="predicted"/>
<dbReference type="InterPro" id="IPR022641">
    <property type="entry name" value="CheR_N"/>
</dbReference>
<dbReference type="RefSeq" id="WP_248355086.1">
    <property type="nucleotide sequence ID" value="NZ_AP025591.1"/>
</dbReference>
<organism evidence="7 8">
    <name type="scientific">Anaeromyxobacter oryzae</name>
    <dbReference type="NCBI Taxonomy" id="2918170"/>
    <lineage>
        <taxon>Bacteria</taxon>
        <taxon>Pseudomonadati</taxon>
        <taxon>Myxococcota</taxon>
        <taxon>Myxococcia</taxon>
        <taxon>Myxococcales</taxon>
        <taxon>Cystobacterineae</taxon>
        <taxon>Anaeromyxobacteraceae</taxon>
        <taxon>Anaeromyxobacter</taxon>
    </lineage>
</organism>
<evidence type="ECO:0000256" key="5">
    <source>
        <dbReference type="ARBA" id="ARBA00022691"/>
    </source>
</evidence>
<dbReference type="SUPFAM" id="SSF47757">
    <property type="entry name" value="Chemotaxis receptor methyltransferase CheR, N-terminal domain"/>
    <property type="match status" value="1"/>
</dbReference>
<dbReference type="PANTHER" id="PTHR24422:SF10">
    <property type="entry name" value="CHEMOTAXIS PROTEIN METHYLTRANSFERASE 2"/>
    <property type="match status" value="1"/>
</dbReference>
<dbReference type="Gene3D" id="1.10.155.10">
    <property type="entry name" value="Chemotaxis receptor methyltransferase CheR, N-terminal domain"/>
    <property type="match status" value="1"/>
</dbReference>
<dbReference type="EC" id="2.1.1.80" evidence="2"/>
<sequence length="290" mass="33356">MWRVDPSGPGMTEEEFRLLRDLVHAHCGLWFRDDSRYLLERRLGPRVQALGLKDFSAYHRHLRFDPGREAELDEATDVLTTNETYFYREPNQLRTFSRDILPALACARARERRLRILSAGCATGEEVYTVAMLVREAGLFDGWDVDIVGCDISRRCVAHARAGAYGEHAFRNPEVEPLRRWFQLRGGKWVVDDAVRRSVRFHRENLLDPGALATVPGVDVVFCRNVMIYFDLAARRRVLRRFHERLRPGGWLLLGHSESLLNVTADFEIVHLESDLVYRRPATLPAGEGT</sequence>
<reference evidence="8" key="1">
    <citation type="journal article" date="2022" name="Int. J. Syst. Evol. Microbiol.">
        <title>Anaeromyxobacter oryzae sp. nov., Anaeromyxobacter diazotrophicus sp. nov. and Anaeromyxobacter paludicola sp. nov., isolated from paddy soils.</title>
        <authorList>
            <person name="Itoh H."/>
            <person name="Xu Z."/>
            <person name="Mise K."/>
            <person name="Masuda Y."/>
            <person name="Ushijima N."/>
            <person name="Hayakawa C."/>
            <person name="Shiratori Y."/>
            <person name="Senoo K."/>
        </authorList>
    </citation>
    <scope>NUCLEOTIDE SEQUENCE [LARGE SCALE GENOMIC DNA]</scope>
    <source>
        <strain evidence="8">Red232</strain>
    </source>
</reference>
<name>A0ABN6N040_9BACT</name>
<protein>
    <recommendedName>
        <fullName evidence="2">protein-glutamate O-methyltransferase</fullName>
        <ecNumber evidence="2">2.1.1.80</ecNumber>
    </recommendedName>
</protein>
<feature type="domain" description="CheR-type methyltransferase" evidence="6">
    <location>
        <begin position="11"/>
        <end position="283"/>
    </location>
</feature>
<dbReference type="InterPro" id="IPR050903">
    <property type="entry name" value="Bact_Chemotaxis_MeTrfase"/>
</dbReference>
<dbReference type="Gene3D" id="3.40.50.150">
    <property type="entry name" value="Vaccinia Virus protein VP39"/>
    <property type="match status" value="1"/>
</dbReference>
<dbReference type="Pfam" id="PF01739">
    <property type="entry name" value="CheR"/>
    <property type="match status" value="1"/>
</dbReference>
<dbReference type="GO" id="GO:0008168">
    <property type="term" value="F:methyltransferase activity"/>
    <property type="evidence" value="ECO:0007669"/>
    <property type="project" value="UniProtKB-KW"/>
</dbReference>
<comment type="catalytic activity">
    <reaction evidence="1">
        <text>L-glutamyl-[protein] + S-adenosyl-L-methionine = [protein]-L-glutamate 5-O-methyl ester + S-adenosyl-L-homocysteine</text>
        <dbReference type="Rhea" id="RHEA:24452"/>
        <dbReference type="Rhea" id="RHEA-COMP:10208"/>
        <dbReference type="Rhea" id="RHEA-COMP:10311"/>
        <dbReference type="ChEBI" id="CHEBI:29973"/>
        <dbReference type="ChEBI" id="CHEBI:57856"/>
        <dbReference type="ChEBI" id="CHEBI:59789"/>
        <dbReference type="ChEBI" id="CHEBI:82795"/>
        <dbReference type="EC" id="2.1.1.80"/>
    </reaction>
</comment>
<dbReference type="PIRSF" id="PIRSF000410">
    <property type="entry name" value="CheR"/>
    <property type="match status" value="1"/>
</dbReference>
<keyword evidence="8" id="KW-1185">Reference proteome</keyword>
<evidence type="ECO:0000256" key="1">
    <source>
        <dbReference type="ARBA" id="ARBA00001541"/>
    </source>
</evidence>
<dbReference type="SUPFAM" id="SSF53335">
    <property type="entry name" value="S-adenosyl-L-methionine-dependent methyltransferases"/>
    <property type="match status" value="1"/>
</dbReference>
<dbReference type="GO" id="GO:0032259">
    <property type="term" value="P:methylation"/>
    <property type="evidence" value="ECO:0007669"/>
    <property type="project" value="UniProtKB-KW"/>
</dbReference>
<dbReference type="InterPro" id="IPR029063">
    <property type="entry name" value="SAM-dependent_MTases_sf"/>
</dbReference>
<dbReference type="Pfam" id="PF03705">
    <property type="entry name" value="CheR_N"/>
    <property type="match status" value="1"/>
</dbReference>
<dbReference type="InterPro" id="IPR026024">
    <property type="entry name" value="Chemotaxis_MeTrfase_CheR"/>
</dbReference>
<evidence type="ECO:0000313" key="8">
    <source>
        <dbReference type="Proteomes" id="UP001162891"/>
    </source>
</evidence>
<dbReference type="InterPro" id="IPR000780">
    <property type="entry name" value="CheR_MeTrfase"/>
</dbReference>